<evidence type="ECO:0000313" key="2">
    <source>
        <dbReference type="EMBL" id="UOF88685.1"/>
    </source>
</evidence>
<feature type="domain" description="Rhodanese" evidence="1">
    <location>
        <begin position="16"/>
        <end position="63"/>
    </location>
</feature>
<evidence type="ECO:0000259" key="1">
    <source>
        <dbReference type="PROSITE" id="PS50206"/>
    </source>
</evidence>
<dbReference type="SUPFAM" id="SSF52821">
    <property type="entry name" value="Rhodanese/Cell cycle control phosphatase"/>
    <property type="match status" value="1"/>
</dbReference>
<dbReference type="Pfam" id="PF00581">
    <property type="entry name" value="Rhodanese"/>
    <property type="match status" value="1"/>
</dbReference>
<dbReference type="Gene3D" id="3.40.250.10">
    <property type="entry name" value="Rhodanese-like domain"/>
    <property type="match status" value="1"/>
</dbReference>
<dbReference type="PANTHER" id="PTHR43031">
    <property type="entry name" value="FAD-DEPENDENT OXIDOREDUCTASE"/>
    <property type="match status" value="1"/>
</dbReference>
<proteinExistence type="predicted"/>
<sequence>MTIYVSNQEVKQRLERGESVNIIDVRNPDEVKKGMIPGAKNIPLTELESRIGELDKDEAYIFV</sequence>
<dbReference type="Proteomes" id="UP000830167">
    <property type="component" value="Chromosome"/>
</dbReference>
<dbReference type="PROSITE" id="PS50206">
    <property type="entry name" value="RHODANESE_3"/>
    <property type="match status" value="1"/>
</dbReference>
<accession>A0ABY4CDZ6</accession>
<dbReference type="RefSeq" id="WP_347435364.1">
    <property type="nucleotide sequence ID" value="NZ_CP089291.1"/>
</dbReference>
<name>A0ABY4CDZ6_9BACL</name>
<reference evidence="2" key="1">
    <citation type="submission" date="2021-12" db="EMBL/GenBank/DDBJ databases">
        <title>Alicyclobacillaceae gen. nov., sp. nov., isolated from chalcocite enrichment system.</title>
        <authorList>
            <person name="Jiang Z."/>
        </authorList>
    </citation>
    <scope>NUCLEOTIDE SEQUENCE</scope>
    <source>
        <strain evidence="2">MYW30-H2</strain>
    </source>
</reference>
<dbReference type="CDD" id="cd00158">
    <property type="entry name" value="RHOD"/>
    <property type="match status" value="1"/>
</dbReference>
<dbReference type="InterPro" id="IPR036873">
    <property type="entry name" value="Rhodanese-like_dom_sf"/>
</dbReference>
<protein>
    <submittedName>
        <fullName evidence="2">Rhodanese-like domain-containing protein</fullName>
    </submittedName>
</protein>
<keyword evidence="3" id="KW-1185">Reference proteome</keyword>
<evidence type="ECO:0000313" key="3">
    <source>
        <dbReference type="Proteomes" id="UP000830167"/>
    </source>
</evidence>
<dbReference type="InterPro" id="IPR050229">
    <property type="entry name" value="GlpE_sulfurtransferase"/>
</dbReference>
<dbReference type="InterPro" id="IPR001763">
    <property type="entry name" value="Rhodanese-like_dom"/>
</dbReference>
<dbReference type="PANTHER" id="PTHR43031:SF1">
    <property type="entry name" value="PYRIDINE NUCLEOTIDE-DISULPHIDE OXIDOREDUCTASE"/>
    <property type="match status" value="1"/>
</dbReference>
<gene>
    <name evidence="2" type="ORF">LSG31_12065</name>
</gene>
<dbReference type="EMBL" id="CP089291">
    <property type="protein sequence ID" value="UOF88685.1"/>
    <property type="molecule type" value="Genomic_DNA"/>
</dbReference>
<organism evidence="2 3">
    <name type="scientific">Fodinisporobacter ferrooxydans</name>
    <dbReference type="NCBI Taxonomy" id="2901836"/>
    <lineage>
        <taxon>Bacteria</taxon>
        <taxon>Bacillati</taxon>
        <taxon>Bacillota</taxon>
        <taxon>Bacilli</taxon>
        <taxon>Bacillales</taxon>
        <taxon>Alicyclobacillaceae</taxon>
        <taxon>Fodinisporobacter</taxon>
    </lineage>
</organism>